<comment type="caution">
    <text evidence="2">The sequence shown here is derived from an EMBL/GenBank/DDBJ whole genome shotgun (WGS) entry which is preliminary data.</text>
</comment>
<evidence type="ECO:0000313" key="2">
    <source>
        <dbReference type="EMBL" id="KDB20416.1"/>
    </source>
</evidence>
<dbReference type="Gene3D" id="3.40.50.300">
    <property type="entry name" value="P-loop containing nucleotide triphosphate hydrolases"/>
    <property type="match status" value="1"/>
</dbReference>
<keyword evidence="1" id="KW-0812">Transmembrane</keyword>
<dbReference type="InterPro" id="IPR040632">
    <property type="entry name" value="Sulfotransfer_4"/>
</dbReference>
<dbReference type="Proteomes" id="UP000024533">
    <property type="component" value="Unassembled WGS sequence"/>
</dbReference>
<feature type="transmembrane region" description="Helical" evidence="1">
    <location>
        <begin position="129"/>
        <end position="150"/>
    </location>
</feature>
<evidence type="ECO:0000256" key="1">
    <source>
        <dbReference type="SAM" id="Phobius"/>
    </source>
</evidence>
<dbReference type="OrthoDB" id="408152at2759"/>
<dbReference type="PANTHER" id="PTHR36978">
    <property type="entry name" value="P-LOOP CONTAINING NUCLEOTIDE TRIPHOSPHATE HYDROLASE"/>
    <property type="match status" value="1"/>
</dbReference>
<sequence length="277" mass="31076">MNPPTDLKPQRLEMEVLALGLPRSGTLSMANALSILGYQNVHHTLTDKDGGEAAWRVFSRAADATFPDLPTYHGRAFSREQWDEVYGGREAVTEAAALFAPQLIKVYPDAKVILVKRDFDRWYTSMDRVVFQGLWCPMATVFCAVIQPILGTSGVSAMRKVLLGFFQARDVEGVRKNARVVYDRYHLEIEDLVPRGQLLHYRMGQGWEPLCEFLGKPVPDAEFPWANEEAELMKKREKMLRDYLMTAGGIVGRWALGVGALGFALWALAKKTGVLTL</sequence>
<name>A0A059IXQ0_TRIIM</name>
<dbReference type="STRING" id="1215338.A0A059IXQ0"/>
<accession>A0A059IXQ0</accession>
<evidence type="ECO:0008006" key="4">
    <source>
        <dbReference type="Google" id="ProtNLM"/>
    </source>
</evidence>
<dbReference type="AlphaFoldDB" id="A0A059IXQ0"/>
<evidence type="ECO:0000313" key="3">
    <source>
        <dbReference type="Proteomes" id="UP000024533"/>
    </source>
</evidence>
<dbReference type="PANTHER" id="PTHR36978:SF4">
    <property type="entry name" value="P-LOOP CONTAINING NUCLEOSIDE TRIPHOSPHATE HYDROLASE PROTEIN"/>
    <property type="match status" value="1"/>
</dbReference>
<keyword evidence="3" id="KW-1185">Reference proteome</keyword>
<dbReference type="EMBL" id="AOKY01000799">
    <property type="protein sequence ID" value="KDB20416.1"/>
    <property type="molecule type" value="Genomic_DNA"/>
</dbReference>
<proteinExistence type="predicted"/>
<dbReference type="HOGENOM" id="CLU_061199_0_1_1"/>
<protein>
    <recommendedName>
        <fullName evidence="4">NAD dependent epimerase/dehydratase</fullName>
    </recommendedName>
</protein>
<dbReference type="OMA" id="TWGLRAD"/>
<keyword evidence="1" id="KW-0472">Membrane</keyword>
<gene>
    <name evidence="2" type="ORF">H109_07612</name>
</gene>
<dbReference type="Pfam" id="PF17784">
    <property type="entry name" value="Sulfotransfer_4"/>
    <property type="match status" value="1"/>
</dbReference>
<feature type="transmembrane region" description="Helical" evidence="1">
    <location>
        <begin position="243"/>
        <end position="269"/>
    </location>
</feature>
<dbReference type="SUPFAM" id="SSF52540">
    <property type="entry name" value="P-loop containing nucleoside triphosphate hydrolases"/>
    <property type="match status" value="1"/>
</dbReference>
<dbReference type="InterPro" id="IPR027417">
    <property type="entry name" value="P-loop_NTPase"/>
</dbReference>
<organism evidence="2 3">
    <name type="scientific">Trichophyton interdigitale (strain MR816)</name>
    <dbReference type="NCBI Taxonomy" id="1215338"/>
    <lineage>
        <taxon>Eukaryota</taxon>
        <taxon>Fungi</taxon>
        <taxon>Dikarya</taxon>
        <taxon>Ascomycota</taxon>
        <taxon>Pezizomycotina</taxon>
        <taxon>Eurotiomycetes</taxon>
        <taxon>Eurotiomycetidae</taxon>
        <taxon>Onygenales</taxon>
        <taxon>Arthrodermataceae</taxon>
        <taxon>Trichophyton</taxon>
    </lineage>
</organism>
<reference evidence="2 3" key="1">
    <citation type="submission" date="2014-02" db="EMBL/GenBank/DDBJ databases">
        <title>The Genome Sequence of Trichophyton interdigitale MR816.</title>
        <authorList>
            <consortium name="The Broad Institute Genomics Platform"/>
            <person name="Cuomo C.A."/>
            <person name="White T.C."/>
            <person name="Graser Y."/>
            <person name="Martinez-Rossi N."/>
            <person name="Heitman J."/>
            <person name="Young S.K."/>
            <person name="Zeng Q."/>
            <person name="Gargeya S."/>
            <person name="Abouelleil A."/>
            <person name="Alvarado L."/>
            <person name="Chapman S.B."/>
            <person name="Gainer-Dewar J."/>
            <person name="Goldberg J."/>
            <person name="Griggs A."/>
            <person name="Gujja S."/>
            <person name="Hansen M."/>
            <person name="Howarth C."/>
            <person name="Imamovic A."/>
            <person name="Larimer J."/>
            <person name="Martinez D."/>
            <person name="Murphy C."/>
            <person name="Pearson M.D."/>
            <person name="Persinoti G."/>
            <person name="Poon T."/>
            <person name="Priest M."/>
            <person name="Roberts A.D."/>
            <person name="Saif S."/>
            <person name="Shea T.D."/>
            <person name="Sykes S.N."/>
            <person name="Wortman J."/>
            <person name="Nusbaum C."/>
            <person name="Birren B."/>
        </authorList>
    </citation>
    <scope>NUCLEOTIDE SEQUENCE [LARGE SCALE GENOMIC DNA]</scope>
    <source>
        <strain evidence="2 3">MR816</strain>
    </source>
</reference>
<keyword evidence="1" id="KW-1133">Transmembrane helix</keyword>